<dbReference type="InterPro" id="IPR010364">
    <property type="entry name" value="Uncharacterised_IM_CreD"/>
</dbReference>
<dbReference type="EMBL" id="QHCT01000001">
    <property type="protein sequence ID" value="RHX91701.1"/>
    <property type="molecule type" value="Genomic_DNA"/>
</dbReference>
<dbReference type="AlphaFoldDB" id="A0A396Z8J4"/>
<gene>
    <name evidence="1" type="ORF">DLM75_00105</name>
</gene>
<comment type="caution">
    <text evidence="1">The sequence shown here is derived from an EMBL/GenBank/DDBJ whole genome shotgun (WGS) entry which is preliminary data.</text>
</comment>
<proteinExistence type="predicted"/>
<name>A0A396Z8J4_9LEPT</name>
<evidence type="ECO:0000313" key="1">
    <source>
        <dbReference type="EMBL" id="RHX91701.1"/>
    </source>
</evidence>
<evidence type="ECO:0000313" key="2">
    <source>
        <dbReference type="Proteomes" id="UP000265798"/>
    </source>
</evidence>
<protein>
    <submittedName>
        <fullName evidence="1">Uncharacterized protein</fullName>
    </submittedName>
</protein>
<organism evidence="1 2">
    <name type="scientific">Leptospira stimsonii</name>
    <dbReference type="NCBI Taxonomy" id="2202203"/>
    <lineage>
        <taxon>Bacteria</taxon>
        <taxon>Pseudomonadati</taxon>
        <taxon>Spirochaetota</taxon>
        <taxon>Spirochaetia</taxon>
        <taxon>Leptospirales</taxon>
        <taxon>Leptospiraceae</taxon>
        <taxon>Leptospira</taxon>
    </lineage>
</organism>
<dbReference type="Pfam" id="PF06123">
    <property type="entry name" value="CreD"/>
    <property type="match status" value="1"/>
</dbReference>
<dbReference type="Proteomes" id="UP000265798">
    <property type="component" value="Unassembled WGS sequence"/>
</dbReference>
<accession>A0A396Z8J4</accession>
<dbReference type="OrthoDB" id="9791851at2"/>
<reference evidence="2" key="1">
    <citation type="submission" date="2018-05" db="EMBL/GenBank/DDBJ databases">
        <title>Leptospira yasudae sp. nov. and Leptospira stimsonii sp. nov., two pathogenic species of the genus Leptospira isolated from environmental sources.</title>
        <authorList>
            <person name="Casanovas-Massana A."/>
            <person name="Hamond C."/>
            <person name="Santos L.A."/>
            <person name="Hacker K.P."/>
            <person name="Balassiano I."/>
            <person name="Medeiros M.A."/>
            <person name="Reis M.G."/>
            <person name="Ko A.I."/>
            <person name="Wunder E.A."/>
        </authorList>
    </citation>
    <scope>NUCLEOTIDE SEQUENCE [LARGE SCALE GENOMIC DNA]</scope>
    <source>
        <strain evidence="2">Yale</strain>
    </source>
</reference>
<sequence length="38" mass="4486">MFSTYTKETKVSLSSPWKTPSFEGNFFPDFREINDTCF</sequence>